<dbReference type="AlphaFoldDB" id="A0A562NKU7"/>
<reference evidence="1 2" key="1">
    <citation type="journal article" date="2015" name="Stand. Genomic Sci.">
        <title>Genomic Encyclopedia of Bacterial and Archaeal Type Strains, Phase III: the genomes of soil and plant-associated and newly described type strains.</title>
        <authorList>
            <person name="Whitman W.B."/>
            <person name="Woyke T."/>
            <person name="Klenk H.P."/>
            <person name="Zhou Y."/>
            <person name="Lilburn T.G."/>
            <person name="Beck B.J."/>
            <person name="De Vos P."/>
            <person name="Vandamme P."/>
            <person name="Eisen J.A."/>
            <person name="Garrity G."/>
            <person name="Hugenholtz P."/>
            <person name="Kyrpides N.C."/>
        </authorList>
    </citation>
    <scope>NUCLEOTIDE SEQUENCE [LARGE SCALE GENOMIC DNA]</scope>
    <source>
        <strain evidence="1 2">CGMCC 1.5364</strain>
    </source>
</reference>
<evidence type="ECO:0000313" key="2">
    <source>
        <dbReference type="Proteomes" id="UP000316225"/>
    </source>
</evidence>
<dbReference type="OrthoDB" id="7822386at2"/>
<proteinExistence type="predicted"/>
<keyword evidence="2" id="KW-1185">Reference proteome</keyword>
<evidence type="ECO:0000313" key="1">
    <source>
        <dbReference type="EMBL" id="TWI32837.1"/>
    </source>
</evidence>
<protein>
    <submittedName>
        <fullName evidence="1">Uncharacterized protein</fullName>
    </submittedName>
</protein>
<sequence>MLTTWDLFSQEAVSAARQEAVHAHAHRGMDFLRQVYAPVVSGLDASDLQEAVELAYRHAAHAGATSTRLQVQYLVPVASWGSYFDSDPQYHQVLAGAGWPSHYPASQQQMAAVLNAIAAGIDEFETHVADDYRDVARILWAFEDVGNHDWTQSDTVVLRRAVGHVWPVRSRWLGARGVDYCCQAMISQMQHYDLSRAEIALLTCMSFQLGHGLCRDPLYPWIRSSLEQPPSETRRHALTQGLKDSYRRRIAAVSTEGFV</sequence>
<dbReference type="Proteomes" id="UP000316225">
    <property type="component" value="Unassembled WGS sequence"/>
</dbReference>
<comment type="caution">
    <text evidence="1">The sequence shown here is derived from an EMBL/GenBank/DDBJ whole genome shotgun (WGS) entry which is preliminary data.</text>
</comment>
<name>A0A562NKU7_9RHOB</name>
<dbReference type="RefSeq" id="WP_145398680.1">
    <property type="nucleotide sequence ID" value="NZ_VLKU01000008.1"/>
</dbReference>
<dbReference type="EMBL" id="VLKU01000008">
    <property type="protein sequence ID" value="TWI32837.1"/>
    <property type="molecule type" value="Genomic_DNA"/>
</dbReference>
<organism evidence="1 2">
    <name type="scientific">Paracoccus sulfuroxidans</name>
    <dbReference type="NCBI Taxonomy" id="384678"/>
    <lineage>
        <taxon>Bacteria</taxon>
        <taxon>Pseudomonadati</taxon>
        <taxon>Pseudomonadota</taxon>
        <taxon>Alphaproteobacteria</taxon>
        <taxon>Rhodobacterales</taxon>
        <taxon>Paracoccaceae</taxon>
        <taxon>Paracoccus</taxon>
    </lineage>
</organism>
<gene>
    <name evidence="1" type="ORF">IQ24_02715</name>
</gene>
<accession>A0A562NKU7</accession>